<feature type="compositionally biased region" description="Basic and acidic residues" evidence="6">
    <location>
        <begin position="323"/>
        <end position="337"/>
    </location>
</feature>
<keyword evidence="2 7" id="KW-0812">Transmembrane</keyword>
<dbReference type="InterPro" id="IPR049326">
    <property type="entry name" value="Rhodopsin_dom_fungi"/>
</dbReference>
<dbReference type="AlphaFoldDB" id="A0AAV9HZ55"/>
<protein>
    <recommendedName>
        <fullName evidence="8">Rhodopsin domain-containing protein</fullName>
    </recommendedName>
</protein>
<evidence type="ECO:0000256" key="7">
    <source>
        <dbReference type="SAM" id="Phobius"/>
    </source>
</evidence>
<dbReference type="PANTHER" id="PTHR33048:SF162">
    <property type="entry name" value="SATRATOXIN BIOSYNTHESIS SC1 CLUSTER PROTEIN 4"/>
    <property type="match status" value="1"/>
</dbReference>
<reference evidence="9" key="2">
    <citation type="submission" date="2023-06" db="EMBL/GenBank/DDBJ databases">
        <authorList>
            <consortium name="Lawrence Berkeley National Laboratory"/>
            <person name="Mondo S.J."/>
            <person name="Hensen N."/>
            <person name="Bonometti L."/>
            <person name="Westerberg I."/>
            <person name="Brannstrom I.O."/>
            <person name="Guillou S."/>
            <person name="Cros-Aarteil S."/>
            <person name="Calhoun S."/>
            <person name="Haridas S."/>
            <person name="Kuo A."/>
            <person name="Pangilinan J."/>
            <person name="Riley R."/>
            <person name="Labutti K."/>
            <person name="Andreopoulos B."/>
            <person name="Lipzen A."/>
            <person name="Chen C."/>
            <person name="Yanf M."/>
            <person name="Daum C."/>
            <person name="Ng V."/>
            <person name="Clum A."/>
            <person name="Steindorff A."/>
            <person name="Ohm R."/>
            <person name="Martin F."/>
            <person name="Silar P."/>
            <person name="Natvig D."/>
            <person name="Lalanne C."/>
            <person name="Gautier V."/>
            <person name="Ament-Velasquez S.L."/>
            <person name="Kruys A."/>
            <person name="Hutchinson M.I."/>
            <person name="Powell A.J."/>
            <person name="Barry K."/>
            <person name="Miller A.N."/>
            <person name="Grigoriev I.V."/>
            <person name="Debuchy R."/>
            <person name="Gladieux P."/>
            <person name="Thoren M.H."/>
            <person name="Johannesson H."/>
        </authorList>
    </citation>
    <scope>NUCLEOTIDE SEQUENCE</scope>
    <source>
        <strain evidence="9">PSN324</strain>
    </source>
</reference>
<feature type="transmembrane region" description="Helical" evidence="7">
    <location>
        <begin position="140"/>
        <end position="161"/>
    </location>
</feature>
<organism evidence="9 10">
    <name type="scientific">Cladorrhinum samala</name>
    <dbReference type="NCBI Taxonomy" id="585594"/>
    <lineage>
        <taxon>Eukaryota</taxon>
        <taxon>Fungi</taxon>
        <taxon>Dikarya</taxon>
        <taxon>Ascomycota</taxon>
        <taxon>Pezizomycotina</taxon>
        <taxon>Sordariomycetes</taxon>
        <taxon>Sordariomycetidae</taxon>
        <taxon>Sordariales</taxon>
        <taxon>Podosporaceae</taxon>
        <taxon>Cladorrhinum</taxon>
    </lineage>
</organism>
<dbReference type="InterPro" id="IPR052337">
    <property type="entry name" value="SAT4-like"/>
</dbReference>
<name>A0AAV9HZ55_9PEZI</name>
<evidence type="ECO:0000256" key="4">
    <source>
        <dbReference type="ARBA" id="ARBA00023136"/>
    </source>
</evidence>
<accession>A0AAV9HZ55</accession>
<keyword evidence="10" id="KW-1185">Reference proteome</keyword>
<feature type="transmembrane region" description="Helical" evidence="7">
    <location>
        <begin position="189"/>
        <end position="210"/>
    </location>
</feature>
<evidence type="ECO:0000256" key="5">
    <source>
        <dbReference type="ARBA" id="ARBA00038359"/>
    </source>
</evidence>
<evidence type="ECO:0000256" key="3">
    <source>
        <dbReference type="ARBA" id="ARBA00022989"/>
    </source>
</evidence>
<comment type="caution">
    <text evidence="9">The sequence shown here is derived from an EMBL/GenBank/DDBJ whole genome shotgun (WGS) entry which is preliminary data.</text>
</comment>
<evidence type="ECO:0000256" key="6">
    <source>
        <dbReference type="SAM" id="MobiDB-lite"/>
    </source>
</evidence>
<gene>
    <name evidence="9" type="ORF">QBC42DRAFT_18817</name>
</gene>
<dbReference type="EMBL" id="MU864940">
    <property type="protein sequence ID" value="KAK4465419.1"/>
    <property type="molecule type" value="Genomic_DNA"/>
</dbReference>
<comment type="subcellular location">
    <subcellularLocation>
        <location evidence="1">Membrane</location>
        <topology evidence="1">Multi-pass membrane protein</topology>
    </subcellularLocation>
</comment>
<evidence type="ECO:0000259" key="8">
    <source>
        <dbReference type="Pfam" id="PF20684"/>
    </source>
</evidence>
<dbReference type="Pfam" id="PF20684">
    <property type="entry name" value="Fung_rhodopsin"/>
    <property type="match status" value="1"/>
</dbReference>
<feature type="domain" description="Rhodopsin" evidence="8">
    <location>
        <begin position="39"/>
        <end position="282"/>
    </location>
</feature>
<evidence type="ECO:0000313" key="9">
    <source>
        <dbReference type="EMBL" id="KAK4465419.1"/>
    </source>
</evidence>
<feature type="transmembrane region" description="Helical" evidence="7">
    <location>
        <begin position="104"/>
        <end position="128"/>
    </location>
</feature>
<dbReference type="GO" id="GO:0016020">
    <property type="term" value="C:membrane"/>
    <property type="evidence" value="ECO:0007669"/>
    <property type="project" value="UniProtKB-SubCell"/>
</dbReference>
<reference evidence="9" key="1">
    <citation type="journal article" date="2023" name="Mol. Phylogenet. Evol.">
        <title>Genome-scale phylogeny and comparative genomics of the fungal order Sordariales.</title>
        <authorList>
            <person name="Hensen N."/>
            <person name="Bonometti L."/>
            <person name="Westerberg I."/>
            <person name="Brannstrom I.O."/>
            <person name="Guillou S."/>
            <person name="Cros-Aarteil S."/>
            <person name="Calhoun S."/>
            <person name="Haridas S."/>
            <person name="Kuo A."/>
            <person name="Mondo S."/>
            <person name="Pangilinan J."/>
            <person name="Riley R."/>
            <person name="LaButti K."/>
            <person name="Andreopoulos B."/>
            <person name="Lipzen A."/>
            <person name="Chen C."/>
            <person name="Yan M."/>
            <person name="Daum C."/>
            <person name="Ng V."/>
            <person name="Clum A."/>
            <person name="Steindorff A."/>
            <person name="Ohm R.A."/>
            <person name="Martin F."/>
            <person name="Silar P."/>
            <person name="Natvig D.O."/>
            <person name="Lalanne C."/>
            <person name="Gautier V."/>
            <person name="Ament-Velasquez S.L."/>
            <person name="Kruys A."/>
            <person name="Hutchinson M.I."/>
            <person name="Powell A.J."/>
            <person name="Barry K."/>
            <person name="Miller A.N."/>
            <person name="Grigoriev I.V."/>
            <person name="Debuchy R."/>
            <person name="Gladieux P."/>
            <person name="Hiltunen Thoren M."/>
            <person name="Johannesson H."/>
        </authorList>
    </citation>
    <scope>NUCLEOTIDE SEQUENCE</scope>
    <source>
        <strain evidence="9">PSN324</strain>
    </source>
</reference>
<dbReference type="PANTHER" id="PTHR33048">
    <property type="entry name" value="PTH11-LIKE INTEGRAL MEMBRANE PROTEIN (AFU_ORTHOLOGUE AFUA_5G11245)"/>
    <property type="match status" value="1"/>
</dbReference>
<keyword evidence="3 7" id="KW-1133">Transmembrane helix</keyword>
<feature type="region of interest" description="Disordered" evidence="6">
    <location>
        <begin position="285"/>
        <end position="337"/>
    </location>
</feature>
<keyword evidence="4 7" id="KW-0472">Membrane</keyword>
<feature type="transmembrane region" description="Helical" evidence="7">
    <location>
        <begin position="60"/>
        <end position="84"/>
    </location>
</feature>
<comment type="similarity">
    <text evidence="5">Belongs to the SAT4 family.</text>
</comment>
<evidence type="ECO:0000256" key="2">
    <source>
        <dbReference type="ARBA" id="ARBA00022692"/>
    </source>
</evidence>
<evidence type="ECO:0000313" key="10">
    <source>
        <dbReference type="Proteomes" id="UP001321749"/>
    </source>
</evidence>
<evidence type="ECO:0000256" key="1">
    <source>
        <dbReference type="ARBA" id="ARBA00004141"/>
    </source>
</evidence>
<dbReference type="Proteomes" id="UP001321749">
    <property type="component" value="Unassembled WGS sequence"/>
</dbReference>
<feature type="transmembrane region" description="Helical" evidence="7">
    <location>
        <begin position="20"/>
        <end position="39"/>
    </location>
</feature>
<sequence length="353" mass="39751">MASNNVIEQVGSVSHQNLLILIWTCFSCAFLVVSLRGFVRWKLMGSHRPTADDCWTLLALTSLLALCILDTLQLPSLYYITAVLQGSIPLSEELIYHTQRHLRFQFPIVVLFWTVLWSVKAAFLALYFRLFVDLTFYRRVWYFLAVFTLLAYGGCITTLALSCGPNISNFFGFATCATPEHVWASNFSVYFSTIIDVFTDLCIMAMPLRLIYSVKVTWSQRLGLVTVFGLGFVMIAFAIVRANQVLVAKQFVNLTLLMVWSTLAASISVIVGTLPALKALITNRKKQQHTQKSNGSKSRSVRMGSLGSRKEKKSMGSNESQEEILRPQQPDDAKLEVRIKRDIVSTPSWPLPN</sequence>
<feature type="transmembrane region" description="Helical" evidence="7">
    <location>
        <begin position="222"/>
        <end position="242"/>
    </location>
</feature>
<feature type="transmembrane region" description="Helical" evidence="7">
    <location>
        <begin position="254"/>
        <end position="277"/>
    </location>
</feature>
<proteinExistence type="inferred from homology"/>